<keyword evidence="10" id="KW-1185">Reference proteome</keyword>
<organism evidence="9 10">
    <name type="scientific">Chlamydomonas incerta</name>
    <dbReference type="NCBI Taxonomy" id="51695"/>
    <lineage>
        <taxon>Eukaryota</taxon>
        <taxon>Viridiplantae</taxon>
        <taxon>Chlorophyta</taxon>
        <taxon>core chlorophytes</taxon>
        <taxon>Chlorophyceae</taxon>
        <taxon>CS clade</taxon>
        <taxon>Chlamydomonadales</taxon>
        <taxon>Chlamydomonadaceae</taxon>
        <taxon>Chlamydomonas</taxon>
    </lineage>
</organism>
<feature type="region of interest" description="Disordered" evidence="7">
    <location>
        <begin position="97"/>
        <end position="163"/>
    </location>
</feature>
<name>A0A835WEK7_CHLIN</name>
<dbReference type="Gene3D" id="2.60.120.650">
    <property type="entry name" value="Cupin"/>
    <property type="match status" value="1"/>
</dbReference>
<dbReference type="GO" id="GO:0005634">
    <property type="term" value="C:nucleus"/>
    <property type="evidence" value="ECO:0007669"/>
    <property type="project" value="UniProtKB-SubCell"/>
</dbReference>
<proteinExistence type="inferred from homology"/>
<dbReference type="PANTHER" id="PTHR12480:SF21">
    <property type="entry name" value="JMJC DOMAIN-CONTAINING PROTEIN 8"/>
    <property type="match status" value="1"/>
</dbReference>
<dbReference type="FunFam" id="2.60.120.650:FF:000045">
    <property type="entry name" value="F-box protein At1g78280"/>
    <property type="match status" value="1"/>
</dbReference>
<feature type="compositionally biased region" description="Basic and acidic residues" evidence="7">
    <location>
        <begin position="117"/>
        <end position="131"/>
    </location>
</feature>
<evidence type="ECO:0000256" key="5">
    <source>
        <dbReference type="ARBA" id="ARBA00023004"/>
    </source>
</evidence>
<feature type="region of interest" description="Disordered" evidence="7">
    <location>
        <begin position="177"/>
        <end position="226"/>
    </location>
</feature>
<evidence type="ECO:0000256" key="6">
    <source>
        <dbReference type="ARBA" id="ARBA00023242"/>
    </source>
</evidence>
<dbReference type="GO" id="GO:0000987">
    <property type="term" value="F:cis-regulatory region sequence-specific DNA binding"/>
    <property type="evidence" value="ECO:0007669"/>
    <property type="project" value="TreeGrafter"/>
</dbReference>
<comment type="subcellular location">
    <subcellularLocation>
        <location evidence="1">Nucleus</location>
    </subcellularLocation>
</comment>
<dbReference type="GO" id="GO:0016491">
    <property type="term" value="F:oxidoreductase activity"/>
    <property type="evidence" value="ECO:0007669"/>
    <property type="project" value="UniProtKB-KW"/>
</dbReference>
<feature type="compositionally biased region" description="Low complexity" evidence="7">
    <location>
        <begin position="154"/>
        <end position="163"/>
    </location>
</feature>
<dbReference type="GO" id="GO:0046872">
    <property type="term" value="F:metal ion binding"/>
    <property type="evidence" value="ECO:0007669"/>
    <property type="project" value="UniProtKB-KW"/>
</dbReference>
<protein>
    <recommendedName>
        <fullName evidence="8">JmjC domain-containing protein</fullName>
    </recommendedName>
</protein>
<comment type="similarity">
    <text evidence="2">Belongs to the JARID1 histone demethylase family.</text>
</comment>
<evidence type="ECO:0000256" key="2">
    <source>
        <dbReference type="ARBA" id="ARBA00006801"/>
    </source>
</evidence>
<dbReference type="Proteomes" id="UP000650467">
    <property type="component" value="Unassembled WGS sequence"/>
</dbReference>
<dbReference type="InterPro" id="IPR041667">
    <property type="entry name" value="Cupin_8"/>
</dbReference>
<evidence type="ECO:0000259" key="8">
    <source>
        <dbReference type="PROSITE" id="PS51184"/>
    </source>
</evidence>
<dbReference type="EMBL" id="JAEHOC010000001">
    <property type="protein sequence ID" value="KAG2446007.1"/>
    <property type="molecule type" value="Genomic_DNA"/>
</dbReference>
<dbReference type="PROSITE" id="PS51184">
    <property type="entry name" value="JMJC"/>
    <property type="match status" value="1"/>
</dbReference>
<keyword evidence="5" id="KW-0408">Iron</keyword>
<keyword evidence="3" id="KW-0479">Metal-binding</keyword>
<evidence type="ECO:0000256" key="1">
    <source>
        <dbReference type="ARBA" id="ARBA00004123"/>
    </source>
</evidence>
<evidence type="ECO:0000256" key="4">
    <source>
        <dbReference type="ARBA" id="ARBA00023002"/>
    </source>
</evidence>
<evidence type="ECO:0000256" key="3">
    <source>
        <dbReference type="ARBA" id="ARBA00022723"/>
    </source>
</evidence>
<feature type="compositionally biased region" description="Low complexity" evidence="7">
    <location>
        <begin position="209"/>
        <end position="226"/>
    </location>
</feature>
<dbReference type="OrthoDB" id="424465at2759"/>
<evidence type="ECO:0000256" key="7">
    <source>
        <dbReference type="SAM" id="MobiDB-lite"/>
    </source>
</evidence>
<dbReference type="SUPFAM" id="SSF51197">
    <property type="entry name" value="Clavaminate synthase-like"/>
    <property type="match status" value="1"/>
</dbReference>
<dbReference type="Pfam" id="PF13621">
    <property type="entry name" value="Cupin_8"/>
    <property type="match status" value="1"/>
</dbReference>
<dbReference type="InterPro" id="IPR050910">
    <property type="entry name" value="JMJD6_ArgDemeth/LysHydrox"/>
</dbReference>
<dbReference type="AlphaFoldDB" id="A0A835WEK7"/>
<reference evidence="9" key="1">
    <citation type="journal article" date="2020" name="bioRxiv">
        <title>Comparative genomics of Chlamydomonas.</title>
        <authorList>
            <person name="Craig R.J."/>
            <person name="Hasan A.R."/>
            <person name="Ness R.W."/>
            <person name="Keightley P.D."/>
        </authorList>
    </citation>
    <scope>NUCLEOTIDE SEQUENCE</scope>
    <source>
        <strain evidence="9">SAG 7.73</strain>
    </source>
</reference>
<feature type="domain" description="JmjC" evidence="8">
    <location>
        <begin position="426"/>
        <end position="587"/>
    </location>
</feature>
<feature type="compositionally biased region" description="Low complexity" evidence="7">
    <location>
        <begin position="276"/>
        <end position="301"/>
    </location>
</feature>
<keyword evidence="4" id="KW-0560">Oxidoreductase</keyword>
<feature type="region of interest" description="Disordered" evidence="7">
    <location>
        <begin position="271"/>
        <end position="301"/>
    </location>
</feature>
<evidence type="ECO:0000313" key="9">
    <source>
        <dbReference type="EMBL" id="KAG2446007.1"/>
    </source>
</evidence>
<keyword evidence="6" id="KW-0539">Nucleus</keyword>
<gene>
    <name evidence="9" type="ORF">HXX76_000610</name>
</gene>
<feature type="compositionally biased region" description="Acidic residues" evidence="7">
    <location>
        <begin position="105"/>
        <end position="116"/>
    </location>
</feature>
<dbReference type="InterPro" id="IPR003347">
    <property type="entry name" value="JmjC_dom"/>
</dbReference>
<sequence length="728" mass="75531">MYIRDGPNIRESSLGALAVLPDALLLDILAPGGGGGLGAADLGRLAAASRVLYCFANLEESWKGLVLEELGGRFTWAGCWQRTYLLSTGRISPQQEEQARRVVEQEEQEEQQEEKEAEARAAAEAAKVKEHEEEEQREEVEGRRSGKRRKPCDAPAAVADRGAAAKGKKAAAAAAAAAAQKAQSEPNGKAAGGKGKGKPAKGKGKKAGDAAGAEADEAAAGPGPSSTAAAAAAAAKPAATANGNGAAAVPRRPLMRRLVLPGPLLTAAGEDDEEAAGAGAAAGKRSSAGGSSSNGSGSSSSSRVCLQRYLRVRGFYSDLLYQPWFCANFEMPPDWLRPNNIDRRAGLTPEQFRTEYEIPNRPVILTDAMSSWPAMSRWSNDYFTRVFGDKDVIVGNMPMPFSTYAAYAAANADEMPLYLFDKQFTATAPALASDYCVPAAFGEDLFGLLGEAGRPDYRWLILGPARSGSSFHVDPNATSAWNGLVWGAKKWVMFPPGVVPPGVHPSPDGADVATPVSLTEWFVNFYPECAEMKVKPVEFVARPGELLFVPRGWWHCALNLTDSCAITQNFVSAVGLQATLSFLKSRRPEMVSGCAHENRCSLYDRFVAALRAQRPAVLAAVEARQEEARAKARESNKLAALFKHGPEPGAAAAPTSAGTAAAGGSSQTVAAAGGAAAPTANGGSGSGFSFGFSAGGGGGTSGAAAAAAGGEPAAAAGGSGGFRFGFGL</sequence>
<evidence type="ECO:0000313" key="10">
    <source>
        <dbReference type="Proteomes" id="UP000650467"/>
    </source>
</evidence>
<dbReference type="SMART" id="SM00558">
    <property type="entry name" value="JmjC"/>
    <property type="match status" value="1"/>
</dbReference>
<feature type="compositionally biased region" description="Basic residues" evidence="7">
    <location>
        <begin position="195"/>
        <end position="205"/>
    </location>
</feature>
<dbReference type="PANTHER" id="PTHR12480">
    <property type="entry name" value="ARGININE DEMETHYLASE AND LYSYL-HYDROXYLASE JMJD"/>
    <property type="match status" value="1"/>
</dbReference>
<comment type="caution">
    <text evidence="9">The sequence shown here is derived from an EMBL/GenBank/DDBJ whole genome shotgun (WGS) entry which is preliminary data.</text>
</comment>
<accession>A0A835WEK7</accession>